<dbReference type="EMBL" id="JAINWA010000001">
    <property type="protein sequence ID" value="MCD1653412.1"/>
    <property type="molecule type" value="Genomic_DNA"/>
</dbReference>
<sequence length="680" mass="77333">MTHTLIALQWFTQVNIFTTLSLIIAVMAFCIGFYAFGKTQKTKGSVLMLGLCVTIGIWVFASAFIFSADPEDSVWFWYYIQSFGFIPMWPILIHFFTVISGLDQMPGRKTAIAGVEFNLNFPNISVIVQYAIAIALHLWILAGAGEPAAYVPTPLGLRDTPAMDKLCVQIFVFMTLFWYFEGTLLVIIFWKKSHKKNVSVDMRKQSEVITITGIGFGGVTLVLNIILPIFELPIPAFGSLFIGMWIMCIAYAVARYNLGAKDEQIIGQKAFDLSEEPMVVTDKELNILFFNRSFTKNFGALPANHTRKVPDLFPNEEGEYPEEDQFHKEGFIAALSVPGWDGIRRFYNVQSSYIYNRRELDRILFIFSDITEITNQKQILEYLVDERTAEINRQLVITEKYTRPSLVQVIQAGGDPTNFEPANRNMVIMFADIRDFTLVSEKLSSSDTVRLLNSYFTCMNECIVQEKGEIDKLIGDGIMALFENSDSAVHAAINMIYKLQNFNASQCIVDSIIRNGIGINYGPVTRGNIGSKDKLDYTVIGDSVNAASRFESLTKRYRLPIVISEDVVGQLRHNYKIRFIDNVLVKGRAVPTKLYEVFDYNNTEMIDIKLGTKNRLEEAFAAYAEGNFTFALELYQELERQNGQKDPLIQFYIHRTQELDALQKLGKLESWNGIYQFVEK</sequence>
<dbReference type="GO" id="GO:0035556">
    <property type="term" value="P:intracellular signal transduction"/>
    <property type="evidence" value="ECO:0007669"/>
    <property type="project" value="InterPro"/>
</dbReference>
<feature type="domain" description="Guanylate cyclase" evidence="2">
    <location>
        <begin position="427"/>
        <end position="551"/>
    </location>
</feature>
<dbReference type="Pfam" id="PF00211">
    <property type="entry name" value="Guanylate_cyc"/>
    <property type="match status" value="1"/>
</dbReference>
<dbReference type="Gene3D" id="3.30.70.1230">
    <property type="entry name" value="Nucleotide cyclase"/>
    <property type="match status" value="1"/>
</dbReference>
<dbReference type="CDD" id="cd07302">
    <property type="entry name" value="CHD"/>
    <property type="match status" value="1"/>
</dbReference>
<comment type="caution">
    <text evidence="3">The sequence shown here is derived from an EMBL/GenBank/DDBJ whole genome shotgun (WGS) entry which is preliminary data.</text>
</comment>
<protein>
    <recommendedName>
        <fullName evidence="2">Guanylate cyclase domain-containing protein</fullName>
    </recommendedName>
</protein>
<dbReference type="RefSeq" id="WP_230752373.1">
    <property type="nucleotide sequence ID" value="NZ_JAINWA010000001.1"/>
</dbReference>
<proteinExistence type="predicted"/>
<name>A0AAE3JH88_9SPIR</name>
<feature type="transmembrane region" description="Helical" evidence="1">
    <location>
        <begin position="78"/>
        <end position="99"/>
    </location>
</feature>
<feature type="transmembrane region" description="Helical" evidence="1">
    <location>
        <begin position="170"/>
        <end position="190"/>
    </location>
</feature>
<dbReference type="InterPro" id="IPR035965">
    <property type="entry name" value="PAS-like_dom_sf"/>
</dbReference>
<feature type="transmembrane region" description="Helical" evidence="1">
    <location>
        <begin position="211"/>
        <end position="230"/>
    </location>
</feature>
<dbReference type="InterPro" id="IPR050697">
    <property type="entry name" value="Adenylyl/Guanylyl_Cyclase_3/4"/>
</dbReference>
<dbReference type="Proteomes" id="UP001198163">
    <property type="component" value="Unassembled WGS sequence"/>
</dbReference>
<dbReference type="InterPro" id="IPR029787">
    <property type="entry name" value="Nucleotide_cyclase"/>
</dbReference>
<evidence type="ECO:0000259" key="2">
    <source>
        <dbReference type="PROSITE" id="PS50125"/>
    </source>
</evidence>
<feature type="transmembrane region" description="Helical" evidence="1">
    <location>
        <begin position="127"/>
        <end position="150"/>
    </location>
</feature>
<dbReference type="GO" id="GO:0006171">
    <property type="term" value="P:cAMP biosynthetic process"/>
    <property type="evidence" value="ECO:0007669"/>
    <property type="project" value="TreeGrafter"/>
</dbReference>
<dbReference type="GO" id="GO:0004016">
    <property type="term" value="F:adenylate cyclase activity"/>
    <property type="evidence" value="ECO:0007669"/>
    <property type="project" value="UniProtKB-ARBA"/>
</dbReference>
<dbReference type="SUPFAM" id="SSF55785">
    <property type="entry name" value="PYP-like sensor domain (PAS domain)"/>
    <property type="match status" value="1"/>
</dbReference>
<keyword evidence="1" id="KW-1133">Transmembrane helix</keyword>
<reference evidence="3" key="1">
    <citation type="submission" date="2021-08" db="EMBL/GenBank/DDBJ databases">
        <title>Comparative analyses of Brucepasteria parasyntrophica and Teretinema zuelzerae.</title>
        <authorList>
            <person name="Song Y."/>
            <person name="Brune A."/>
        </authorList>
    </citation>
    <scope>NUCLEOTIDE SEQUENCE</scope>
    <source>
        <strain evidence="3">DSM 1903</strain>
    </source>
</reference>
<evidence type="ECO:0000313" key="3">
    <source>
        <dbReference type="EMBL" id="MCD1653412.1"/>
    </source>
</evidence>
<dbReference type="InterPro" id="IPR001054">
    <property type="entry name" value="A/G_cyclase"/>
</dbReference>
<dbReference type="PROSITE" id="PS50125">
    <property type="entry name" value="GUANYLATE_CYCLASE_2"/>
    <property type="match status" value="1"/>
</dbReference>
<keyword evidence="1" id="KW-0812">Transmembrane</keyword>
<dbReference type="PANTHER" id="PTHR43081">
    <property type="entry name" value="ADENYLATE CYCLASE, TERMINAL-DIFFERENTIATION SPECIFIC-RELATED"/>
    <property type="match status" value="1"/>
</dbReference>
<keyword evidence="4" id="KW-1185">Reference proteome</keyword>
<dbReference type="PANTHER" id="PTHR43081:SF1">
    <property type="entry name" value="ADENYLATE CYCLASE, TERMINAL-DIFFERENTIATION SPECIFIC"/>
    <property type="match status" value="1"/>
</dbReference>
<dbReference type="Gene3D" id="3.30.450.20">
    <property type="entry name" value="PAS domain"/>
    <property type="match status" value="1"/>
</dbReference>
<dbReference type="SMART" id="SM00044">
    <property type="entry name" value="CYCc"/>
    <property type="match status" value="1"/>
</dbReference>
<organism evidence="3 4">
    <name type="scientific">Teretinema zuelzerae</name>
    <dbReference type="NCBI Taxonomy" id="156"/>
    <lineage>
        <taxon>Bacteria</taxon>
        <taxon>Pseudomonadati</taxon>
        <taxon>Spirochaetota</taxon>
        <taxon>Spirochaetia</taxon>
        <taxon>Spirochaetales</taxon>
        <taxon>Treponemataceae</taxon>
        <taxon>Teretinema</taxon>
    </lineage>
</organism>
<dbReference type="SUPFAM" id="SSF55073">
    <property type="entry name" value="Nucleotide cyclase"/>
    <property type="match status" value="1"/>
</dbReference>
<evidence type="ECO:0000256" key="1">
    <source>
        <dbReference type="SAM" id="Phobius"/>
    </source>
</evidence>
<gene>
    <name evidence="3" type="ORF">K7J14_01700</name>
</gene>
<dbReference type="AlphaFoldDB" id="A0AAE3JH88"/>
<evidence type="ECO:0000313" key="4">
    <source>
        <dbReference type="Proteomes" id="UP001198163"/>
    </source>
</evidence>
<accession>A0AAE3JH88</accession>
<keyword evidence="1" id="KW-0472">Membrane</keyword>
<feature type="transmembrane region" description="Helical" evidence="1">
    <location>
        <begin position="12"/>
        <end position="34"/>
    </location>
</feature>
<feature type="transmembrane region" description="Helical" evidence="1">
    <location>
        <begin position="236"/>
        <end position="254"/>
    </location>
</feature>
<feature type="transmembrane region" description="Helical" evidence="1">
    <location>
        <begin position="46"/>
        <end position="66"/>
    </location>
</feature>